<gene>
    <name evidence="2" type="ORF">P167DRAFT_593768</name>
</gene>
<dbReference type="Proteomes" id="UP000277580">
    <property type="component" value="Unassembled WGS sequence"/>
</dbReference>
<evidence type="ECO:0000256" key="1">
    <source>
        <dbReference type="SAM" id="SignalP"/>
    </source>
</evidence>
<name>A0A3N4KJB4_9PEZI</name>
<dbReference type="EMBL" id="ML119151">
    <property type="protein sequence ID" value="RPB09508.1"/>
    <property type="molecule type" value="Genomic_DNA"/>
</dbReference>
<keyword evidence="1" id="KW-0732">Signal</keyword>
<proteinExistence type="predicted"/>
<dbReference type="OrthoDB" id="10288271at2759"/>
<feature type="chain" id="PRO_5018241985" evidence="1">
    <location>
        <begin position="17"/>
        <end position="171"/>
    </location>
</feature>
<evidence type="ECO:0000313" key="3">
    <source>
        <dbReference type="Proteomes" id="UP000277580"/>
    </source>
</evidence>
<dbReference type="AlphaFoldDB" id="A0A3N4KJB4"/>
<sequence>MRFLITLATIVTVVSAYCNDFRLRVAHDTNQGLLSGQYLTNHTIDSNATISTKFSTTITAKLAMISLNRTELLIPGYDRMCVMPNGRVGFKCVGAQGTPTGWKFKQHELGKILVHGGAEDEGWVAAQRLPEGVVNGTKPAWEVYWGKEGVSGPDMEVHSFKLVQDSAKCCA</sequence>
<protein>
    <submittedName>
        <fullName evidence="2">Uncharacterized protein</fullName>
    </submittedName>
</protein>
<evidence type="ECO:0000313" key="2">
    <source>
        <dbReference type="EMBL" id="RPB09508.1"/>
    </source>
</evidence>
<feature type="signal peptide" evidence="1">
    <location>
        <begin position="1"/>
        <end position="16"/>
    </location>
</feature>
<dbReference type="InParanoid" id="A0A3N4KJB4"/>
<accession>A0A3N4KJB4</accession>
<organism evidence="2 3">
    <name type="scientific">Morchella conica CCBAS932</name>
    <dbReference type="NCBI Taxonomy" id="1392247"/>
    <lineage>
        <taxon>Eukaryota</taxon>
        <taxon>Fungi</taxon>
        <taxon>Dikarya</taxon>
        <taxon>Ascomycota</taxon>
        <taxon>Pezizomycotina</taxon>
        <taxon>Pezizomycetes</taxon>
        <taxon>Pezizales</taxon>
        <taxon>Morchellaceae</taxon>
        <taxon>Morchella</taxon>
    </lineage>
</organism>
<reference evidence="2 3" key="1">
    <citation type="journal article" date="2018" name="Nat. Ecol. Evol.">
        <title>Pezizomycetes genomes reveal the molecular basis of ectomycorrhizal truffle lifestyle.</title>
        <authorList>
            <person name="Murat C."/>
            <person name="Payen T."/>
            <person name="Noel B."/>
            <person name="Kuo A."/>
            <person name="Morin E."/>
            <person name="Chen J."/>
            <person name="Kohler A."/>
            <person name="Krizsan K."/>
            <person name="Balestrini R."/>
            <person name="Da Silva C."/>
            <person name="Montanini B."/>
            <person name="Hainaut M."/>
            <person name="Levati E."/>
            <person name="Barry K.W."/>
            <person name="Belfiori B."/>
            <person name="Cichocki N."/>
            <person name="Clum A."/>
            <person name="Dockter R.B."/>
            <person name="Fauchery L."/>
            <person name="Guy J."/>
            <person name="Iotti M."/>
            <person name="Le Tacon F."/>
            <person name="Lindquist E.A."/>
            <person name="Lipzen A."/>
            <person name="Malagnac F."/>
            <person name="Mello A."/>
            <person name="Molinier V."/>
            <person name="Miyauchi S."/>
            <person name="Poulain J."/>
            <person name="Riccioni C."/>
            <person name="Rubini A."/>
            <person name="Sitrit Y."/>
            <person name="Splivallo R."/>
            <person name="Traeger S."/>
            <person name="Wang M."/>
            <person name="Zifcakova L."/>
            <person name="Wipf D."/>
            <person name="Zambonelli A."/>
            <person name="Paolocci F."/>
            <person name="Nowrousian M."/>
            <person name="Ottonello S."/>
            <person name="Baldrian P."/>
            <person name="Spatafora J.W."/>
            <person name="Henrissat B."/>
            <person name="Nagy L.G."/>
            <person name="Aury J.M."/>
            <person name="Wincker P."/>
            <person name="Grigoriev I.V."/>
            <person name="Bonfante P."/>
            <person name="Martin F.M."/>
        </authorList>
    </citation>
    <scope>NUCLEOTIDE SEQUENCE [LARGE SCALE GENOMIC DNA]</scope>
    <source>
        <strain evidence="2 3">CCBAS932</strain>
    </source>
</reference>
<keyword evidence="3" id="KW-1185">Reference proteome</keyword>